<gene>
    <name evidence="1" type="ORF">ACFFNY_22300</name>
</gene>
<keyword evidence="2" id="KW-1185">Reference proteome</keyword>
<evidence type="ECO:0000313" key="2">
    <source>
        <dbReference type="Proteomes" id="UP001589619"/>
    </source>
</evidence>
<dbReference type="Proteomes" id="UP001589619">
    <property type="component" value="Unassembled WGS sequence"/>
</dbReference>
<accession>A0ABV5W242</accession>
<dbReference type="RefSeq" id="WP_344913804.1">
    <property type="nucleotide sequence ID" value="NZ_BAAAYO010000013.1"/>
</dbReference>
<protein>
    <submittedName>
        <fullName evidence="1">Uncharacterized protein</fullName>
    </submittedName>
</protein>
<dbReference type="EMBL" id="JBHMAG010000014">
    <property type="protein sequence ID" value="MFB9754311.1"/>
    <property type="molecule type" value="Genomic_DNA"/>
</dbReference>
<sequence>MARLEYRLLDEKNGFPLLYYYDFIDKDEISLRFACDYLVKDRVVYEKTSCAIEPKAYVIYVKTAEDEQASGGGVELSGYRGGIRIELREYKAGTAHYPVIHVYQFQDDDDALLHLQSNYVHWNGQEWEKTSAEVDEDRKVYVYYAVPSV</sequence>
<proteinExistence type="predicted"/>
<comment type="caution">
    <text evidence="1">The sequence shown here is derived from an EMBL/GenBank/DDBJ whole genome shotgun (WGS) entry which is preliminary data.</text>
</comment>
<name>A0ABV5W242_9BACL</name>
<evidence type="ECO:0000313" key="1">
    <source>
        <dbReference type="EMBL" id="MFB9754311.1"/>
    </source>
</evidence>
<reference evidence="1 2" key="1">
    <citation type="submission" date="2024-09" db="EMBL/GenBank/DDBJ databases">
        <authorList>
            <person name="Sun Q."/>
            <person name="Mori K."/>
        </authorList>
    </citation>
    <scope>NUCLEOTIDE SEQUENCE [LARGE SCALE GENOMIC DNA]</scope>
    <source>
        <strain evidence="1 2">JCM 12520</strain>
    </source>
</reference>
<organism evidence="1 2">
    <name type="scientific">Paenibacillus hodogayensis</name>
    <dbReference type="NCBI Taxonomy" id="279208"/>
    <lineage>
        <taxon>Bacteria</taxon>
        <taxon>Bacillati</taxon>
        <taxon>Bacillota</taxon>
        <taxon>Bacilli</taxon>
        <taxon>Bacillales</taxon>
        <taxon>Paenibacillaceae</taxon>
        <taxon>Paenibacillus</taxon>
    </lineage>
</organism>